<evidence type="ECO:0000256" key="8">
    <source>
        <dbReference type="ARBA" id="ARBA00022967"/>
    </source>
</evidence>
<dbReference type="Proteomes" id="UP000256869">
    <property type="component" value="Unassembled WGS sequence"/>
</dbReference>
<dbReference type="PROSITE" id="PS00211">
    <property type="entry name" value="ABC_TRANSPORTER_1"/>
    <property type="match status" value="1"/>
</dbReference>
<dbReference type="AlphaFoldDB" id="A0A3D9INI9"/>
<evidence type="ECO:0000259" key="16">
    <source>
        <dbReference type="PROSITE" id="PS50893"/>
    </source>
</evidence>
<evidence type="ECO:0000256" key="4">
    <source>
        <dbReference type="ARBA" id="ARBA00022475"/>
    </source>
</evidence>
<evidence type="ECO:0000256" key="11">
    <source>
        <dbReference type="ARBA" id="ARBA00023136"/>
    </source>
</evidence>
<accession>A0A3D9INI9</accession>
<dbReference type="InterPro" id="IPR003439">
    <property type="entry name" value="ABC_transporter-like_ATP-bd"/>
</dbReference>
<evidence type="ECO:0000256" key="15">
    <source>
        <dbReference type="ARBA" id="ARBA00048610"/>
    </source>
</evidence>
<name>A0A3D9INI9_9BACL</name>
<keyword evidence="18" id="KW-1185">Reference proteome</keyword>
<dbReference type="PANTHER" id="PTHR43297">
    <property type="entry name" value="OLIGOPEPTIDE TRANSPORT ATP-BINDING PROTEIN APPD"/>
    <property type="match status" value="1"/>
</dbReference>
<dbReference type="CDD" id="cd03257">
    <property type="entry name" value="ABC_NikE_OppD_transporters"/>
    <property type="match status" value="1"/>
</dbReference>
<evidence type="ECO:0000256" key="1">
    <source>
        <dbReference type="ARBA" id="ARBA00004202"/>
    </source>
</evidence>
<dbReference type="InterPro" id="IPR027417">
    <property type="entry name" value="P-loop_NTPase"/>
</dbReference>
<keyword evidence="5" id="KW-0533">Nickel</keyword>
<dbReference type="SMART" id="SM00382">
    <property type="entry name" value="AAA"/>
    <property type="match status" value="1"/>
</dbReference>
<protein>
    <recommendedName>
        <fullName evidence="14">Nickel import system ATP-binding protein NikD</fullName>
        <ecNumber evidence="13">7.2.2.11</ecNumber>
    </recommendedName>
</protein>
<evidence type="ECO:0000256" key="3">
    <source>
        <dbReference type="ARBA" id="ARBA00022448"/>
    </source>
</evidence>
<evidence type="ECO:0000256" key="14">
    <source>
        <dbReference type="ARBA" id="ARBA00044143"/>
    </source>
</evidence>
<reference evidence="17 18" key="1">
    <citation type="submission" date="2018-07" db="EMBL/GenBank/DDBJ databases">
        <title>Genomic Encyclopedia of Type Strains, Phase III (KMG-III): the genomes of soil and plant-associated and newly described type strains.</title>
        <authorList>
            <person name="Whitman W."/>
        </authorList>
    </citation>
    <scope>NUCLEOTIDE SEQUENCE [LARGE SCALE GENOMIC DNA]</scope>
    <source>
        <strain evidence="17 18">CECT 8236</strain>
    </source>
</reference>
<dbReference type="GO" id="GO:0016887">
    <property type="term" value="F:ATP hydrolysis activity"/>
    <property type="evidence" value="ECO:0007669"/>
    <property type="project" value="InterPro"/>
</dbReference>
<dbReference type="SUPFAM" id="SSF52540">
    <property type="entry name" value="P-loop containing nucleoside triphosphate hydrolases"/>
    <property type="match status" value="1"/>
</dbReference>
<dbReference type="PANTHER" id="PTHR43297:SF13">
    <property type="entry name" value="NICKEL ABC TRANSPORTER, ATP-BINDING PROTEIN"/>
    <property type="match status" value="1"/>
</dbReference>
<dbReference type="InterPro" id="IPR003593">
    <property type="entry name" value="AAA+_ATPase"/>
</dbReference>
<sequence>MHSGNTLLSVRQLSIEFDRGDRTFEAVRGISLDVKAGSIVALIGESGSGKSVTAQAVFGLLERSGRVTAGEAWLGDVDLLTRKPGELRRIRGRDMAMIFQNPASCLNPAFTIGHQMIETIVHHRRVSRREARDIALVQLEQVGLAEPERLLRRYSFQISGGMCQRVMIALALVSGARLLIADEPTTALDVTIQAQILDELDRLRRERGIGILLITHDLGVVAELADFVYVMKEGEIVESGDVYDIFEQPKHPYTRELLDSRFLYERSMEESPSSDRRGNHAARNRRFIQDLRTSKEVVNQS</sequence>
<dbReference type="EMBL" id="QRDY01000004">
    <property type="protein sequence ID" value="RED63267.1"/>
    <property type="molecule type" value="Genomic_DNA"/>
</dbReference>
<dbReference type="InterPro" id="IPR050388">
    <property type="entry name" value="ABC_Ni/Peptide_Import"/>
</dbReference>
<evidence type="ECO:0000256" key="13">
    <source>
        <dbReference type="ARBA" id="ARBA00039098"/>
    </source>
</evidence>
<evidence type="ECO:0000256" key="5">
    <source>
        <dbReference type="ARBA" id="ARBA00022596"/>
    </source>
</evidence>
<evidence type="ECO:0000256" key="9">
    <source>
        <dbReference type="ARBA" id="ARBA00023065"/>
    </source>
</evidence>
<keyword evidence="11" id="KW-0472">Membrane</keyword>
<keyword evidence="4" id="KW-1003">Cell membrane</keyword>
<dbReference type="Pfam" id="PF00005">
    <property type="entry name" value="ABC_tran"/>
    <property type="match status" value="1"/>
</dbReference>
<keyword evidence="9" id="KW-0406">Ion transport</keyword>
<keyword evidence="6" id="KW-0547">Nucleotide-binding</keyword>
<gene>
    <name evidence="17" type="ORF">DFP95_104261</name>
</gene>
<feature type="domain" description="ABC transporter" evidence="16">
    <location>
        <begin position="10"/>
        <end position="258"/>
    </location>
</feature>
<keyword evidence="8" id="KW-1278">Translocase</keyword>
<evidence type="ECO:0000313" key="18">
    <source>
        <dbReference type="Proteomes" id="UP000256869"/>
    </source>
</evidence>
<dbReference type="InterPro" id="IPR017871">
    <property type="entry name" value="ABC_transporter-like_CS"/>
</dbReference>
<keyword evidence="10" id="KW-0921">Nickel transport</keyword>
<organism evidence="17 18">
    <name type="scientific">Cohnella lupini</name>
    <dbReference type="NCBI Taxonomy" id="1294267"/>
    <lineage>
        <taxon>Bacteria</taxon>
        <taxon>Bacillati</taxon>
        <taxon>Bacillota</taxon>
        <taxon>Bacilli</taxon>
        <taxon>Bacillales</taxon>
        <taxon>Paenibacillaceae</taxon>
        <taxon>Cohnella</taxon>
    </lineage>
</organism>
<comment type="catalytic activity">
    <reaction evidence="15">
        <text>Ni(2+)(out) + ATP + H2O = Ni(2+)(in) + ADP + phosphate + H(+)</text>
        <dbReference type="Rhea" id="RHEA:15557"/>
        <dbReference type="ChEBI" id="CHEBI:15377"/>
        <dbReference type="ChEBI" id="CHEBI:15378"/>
        <dbReference type="ChEBI" id="CHEBI:30616"/>
        <dbReference type="ChEBI" id="CHEBI:43474"/>
        <dbReference type="ChEBI" id="CHEBI:49786"/>
        <dbReference type="ChEBI" id="CHEBI:456216"/>
        <dbReference type="EC" id="7.2.2.11"/>
    </reaction>
    <physiologicalReaction direction="left-to-right" evidence="15">
        <dbReference type="Rhea" id="RHEA:15558"/>
    </physiologicalReaction>
</comment>
<dbReference type="GO" id="GO:0005524">
    <property type="term" value="F:ATP binding"/>
    <property type="evidence" value="ECO:0007669"/>
    <property type="project" value="UniProtKB-KW"/>
</dbReference>
<keyword evidence="3" id="KW-0813">Transport</keyword>
<dbReference type="GO" id="GO:0015413">
    <property type="term" value="F:ABC-type nickel transporter activity"/>
    <property type="evidence" value="ECO:0007669"/>
    <property type="project" value="UniProtKB-EC"/>
</dbReference>
<proteinExistence type="inferred from homology"/>
<evidence type="ECO:0000256" key="7">
    <source>
        <dbReference type="ARBA" id="ARBA00022840"/>
    </source>
</evidence>
<evidence type="ECO:0000256" key="6">
    <source>
        <dbReference type="ARBA" id="ARBA00022741"/>
    </source>
</evidence>
<comment type="subcellular location">
    <subcellularLocation>
        <location evidence="1">Cell membrane</location>
        <topology evidence="1">Peripheral membrane protein</topology>
    </subcellularLocation>
</comment>
<dbReference type="OrthoDB" id="9802264at2"/>
<dbReference type="PROSITE" id="PS50893">
    <property type="entry name" value="ABC_TRANSPORTER_2"/>
    <property type="match status" value="1"/>
</dbReference>
<comment type="similarity">
    <text evidence="2">Belongs to the ABC transporter superfamily.</text>
</comment>
<keyword evidence="7 17" id="KW-0067">ATP-binding</keyword>
<comment type="subunit">
    <text evidence="12">The complex is composed of two ATP-binding proteins (NikD and NikE), two transmembrane proteins (NikB and NikC) and a solute-binding protein (NikA).</text>
</comment>
<dbReference type="Gene3D" id="3.40.50.300">
    <property type="entry name" value="P-loop containing nucleotide triphosphate hydrolases"/>
    <property type="match status" value="1"/>
</dbReference>
<dbReference type="GO" id="GO:0005886">
    <property type="term" value="C:plasma membrane"/>
    <property type="evidence" value="ECO:0007669"/>
    <property type="project" value="UniProtKB-SubCell"/>
</dbReference>
<evidence type="ECO:0000256" key="10">
    <source>
        <dbReference type="ARBA" id="ARBA00023112"/>
    </source>
</evidence>
<dbReference type="FunFam" id="3.40.50.300:FF:000016">
    <property type="entry name" value="Oligopeptide ABC transporter ATP-binding component"/>
    <property type="match status" value="1"/>
</dbReference>
<evidence type="ECO:0000256" key="2">
    <source>
        <dbReference type="ARBA" id="ARBA00005417"/>
    </source>
</evidence>
<evidence type="ECO:0000313" key="17">
    <source>
        <dbReference type="EMBL" id="RED63267.1"/>
    </source>
</evidence>
<dbReference type="EC" id="7.2.2.11" evidence="13"/>
<dbReference type="RefSeq" id="WP_115992547.1">
    <property type="nucleotide sequence ID" value="NZ_QRDY01000004.1"/>
</dbReference>
<comment type="caution">
    <text evidence="17">The sequence shown here is derived from an EMBL/GenBank/DDBJ whole genome shotgun (WGS) entry which is preliminary data.</text>
</comment>
<evidence type="ECO:0000256" key="12">
    <source>
        <dbReference type="ARBA" id="ARBA00038669"/>
    </source>
</evidence>